<dbReference type="Proteomes" id="UP000845014">
    <property type="component" value="Unassembled WGS sequence"/>
</dbReference>
<evidence type="ECO:0000256" key="11">
    <source>
        <dbReference type="PIRSR" id="PIRSR005639-1"/>
    </source>
</evidence>
<dbReference type="GO" id="GO:0005829">
    <property type="term" value="C:cytosol"/>
    <property type="evidence" value="ECO:0007669"/>
    <property type="project" value="TreeGrafter"/>
</dbReference>
<accession>A0A3T2B620</accession>
<evidence type="ECO:0000256" key="8">
    <source>
        <dbReference type="ARBA" id="ARBA00054599"/>
    </source>
</evidence>
<comment type="similarity">
    <text evidence="1 10">Belongs to the glutaminase PdxT/SNO family.</text>
</comment>
<dbReference type="FunFam" id="3.40.50.880:FF:000010">
    <property type="entry name" value="uncharacterized protein LOC100176842 isoform X2"/>
    <property type="match status" value="1"/>
</dbReference>
<dbReference type="EC" id="4.3.3.6" evidence="10"/>
<evidence type="ECO:0000313" key="20">
    <source>
        <dbReference type="Proteomes" id="UP000285054"/>
    </source>
</evidence>
<dbReference type="GO" id="GO:0036381">
    <property type="term" value="F:pyridoxal 5'-phosphate synthase (glutamine hydrolysing) activity"/>
    <property type="evidence" value="ECO:0007669"/>
    <property type="project" value="UniProtKB-UniRule"/>
</dbReference>
<comment type="catalytic activity">
    <reaction evidence="7 10">
        <text>L-glutamine + H2O = L-glutamate + NH4(+)</text>
        <dbReference type="Rhea" id="RHEA:15889"/>
        <dbReference type="ChEBI" id="CHEBI:15377"/>
        <dbReference type="ChEBI" id="CHEBI:28938"/>
        <dbReference type="ChEBI" id="CHEBI:29985"/>
        <dbReference type="ChEBI" id="CHEBI:58359"/>
        <dbReference type="EC" id="3.5.1.2"/>
    </reaction>
</comment>
<dbReference type="GO" id="GO:0008614">
    <property type="term" value="P:pyridoxine metabolic process"/>
    <property type="evidence" value="ECO:0007669"/>
    <property type="project" value="TreeGrafter"/>
</dbReference>
<reference evidence="18 20" key="1">
    <citation type="journal article" date="2018" name="BMC Genomics">
        <title>Genes significantly associated with lineage II food isolates of Listeria monocytogenes.</title>
        <authorList>
            <person name="Pirone-Davies C."/>
            <person name="Chen Y."/>
            <person name="Pightling A."/>
            <person name="Ryan G."/>
            <person name="Wang Y."/>
            <person name="Yao K."/>
            <person name="Hoffmann M."/>
            <person name="Allard M.W."/>
        </authorList>
    </citation>
    <scope>NUCLEOTIDE SEQUENCE [LARGE SCALE GENOMIC DNA]</scope>
    <source>
        <strain evidence="18 20">PNUSAL000190</strain>
    </source>
</reference>
<gene>
    <name evidence="10 15" type="primary">pdxT</name>
    <name evidence="18" type="synonym">pdxt</name>
    <name evidence="17" type="ORF">DOV25_01875</name>
    <name evidence="18" type="ORF">DYZ50_00821</name>
    <name evidence="13" type="ORF">GI230_04625</name>
    <name evidence="14" type="ORF">GYO01_05310</name>
    <name evidence="15" type="ORF">GYP27_05915</name>
    <name evidence="16" type="ORF">GZK27_07290</name>
</gene>
<dbReference type="AlphaFoldDB" id="A0A3T2B620"/>
<name>A0A3T2B620_LISMN</name>
<comment type="catalytic activity">
    <reaction evidence="6 10">
        <text>aldehydo-D-ribose 5-phosphate + D-glyceraldehyde 3-phosphate + L-glutamine = pyridoxal 5'-phosphate + L-glutamate + phosphate + 3 H2O + H(+)</text>
        <dbReference type="Rhea" id="RHEA:31507"/>
        <dbReference type="ChEBI" id="CHEBI:15377"/>
        <dbReference type="ChEBI" id="CHEBI:15378"/>
        <dbReference type="ChEBI" id="CHEBI:29985"/>
        <dbReference type="ChEBI" id="CHEBI:43474"/>
        <dbReference type="ChEBI" id="CHEBI:58273"/>
        <dbReference type="ChEBI" id="CHEBI:58359"/>
        <dbReference type="ChEBI" id="CHEBI:59776"/>
        <dbReference type="ChEBI" id="CHEBI:597326"/>
        <dbReference type="EC" id="4.3.3.6"/>
    </reaction>
</comment>
<dbReference type="PANTHER" id="PTHR31559">
    <property type="entry name" value="PYRIDOXAL 5'-PHOSPHATE SYNTHASE SUBUNIT SNO"/>
    <property type="match status" value="1"/>
</dbReference>
<keyword evidence="2 10" id="KW-0378">Hydrolase</keyword>
<evidence type="ECO:0000256" key="1">
    <source>
        <dbReference type="ARBA" id="ARBA00008345"/>
    </source>
</evidence>
<proteinExistence type="inferred from homology"/>
<dbReference type="EMBL" id="DAAHYZ010000003">
    <property type="protein sequence ID" value="HAB7721509.1"/>
    <property type="molecule type" value="Genomic_DNA"/>
</dbReference>
<dbReference type="Proteomes" id="UP000841561">
    <property type="component" value="Unassembled WGS sequence"/>
</dbReference>
<evidence type="ECO:0000313" key="17">
    <source>
        <dbReference type="EMBL" id="MCO37204.1"/>
    </source>
</evidence>
<dbReference type="InterPro" id="IPR029062">
    <property type="entry name" value="Class_I_gatase-like"/>
</dbReference>
<evidence type="ECO:0000256" key="6">
    <source>
        <dbReference type="ARBA" id="ARBA00047992"/>
    </source>
</evidence>
<feature type="binding site" evidence="10 12">
    <location>
        <position position="105"/>
    </location>
    <ligand>
        <name>L-glutamine</name>
        <dbReference type="ChEBI" id="CHEBI:58359"/>
    </ligand>
</feature>
<dbReference type="NCBIfam" id="TIGR03800">
    <property type="entry name" value="PLP_synth_Pdx2"/>
    <property type="match status" value="1"/>
</dbReference>
<keyword evidence="3 10" id="KW-0663">Pyridoxal phosphate</keyword>
<keyword evidence="4 10" id="KW-0315">Glutamine amidotransferase</keyword>
<dbReference type="EMBL" id="AANDQG010000002">
    <property type="protein sequence ID" value="EDN9628878.1"/>
    <property type="molecule type" value="Genomic_DNA"/>
</dbReference>
<dbReference type="GO" id="GO:0042823">
    <property type="term" value="P:pyridoxal phosphate biosynthetic process"/>
    <property type="evidence" value="ECO:0007669"/>
    <property type="project" value="UniProtKB-UniRule"/>
</dbReference>
<dbReference type="Proteomes" id="UP000840569">
    <property type="component" value="Unassembled WGS sequence"/>
</dbReference>
<dbReference type="Proteomes" id="UP000285054">
    <property type="component" value="Unassembled WGS sequence"/>
</dbReference>
<evidence type="ECO:0000313" key="23">
    <source>
        <dbReference type="Proteomes" id="UP000845014"/>
    </source>
</evidence>
<evidence type="ECO:0000256" key="3">
    <source>
        <dbReference type="ARBA" id="ARBA00022898"/>
    </source>
</evidence>
<sequence length="188" mass="20500">MKKIGVLAIQGAVDEHIQMIESAGALAFKVKHSNDLAGLDGLVLPGGESTTMRKIMKRYDLMEPVKAFASKGKAIFGTCAGLVLLSKEIEGGEESLGLIEATAIRNGFGRQKESFEAELNVEAFGEPAFEAIFIRAPYLIEPSNEVAVLATVENRIVAAKQANILVTAFHPELTNDNRWMNYFLEKMV</sequence>
<organism evidence="15">
    <name type="scientific">Listeria monocytogenes</name>
    <dbReference type="NCBI Taxonomy" id="1639"/>
    <lineage>
        <taxon>Bacteria</taxon>
        <taxon>Bacillati</taxon>
        <taxon>Bacillota</taxon>
        <taxon>Bacilli</taxon>
        <taxon>Bacillales</taxon>
        <taxon>Listeriaceae</taxon>
        <taxon>Listeria</taxon>
    </lineage>
</organism>
<comment type="caution">
    <text evidence="15">The sequence shown here is derived from an EMBL/GenBank/DDBJ whole genome shotgun (WGS) entry which is preliminary data.</text>
</comment>
<evidence type="ECO:0000256" key="9">
    <source>
        <dbReference type="ARBA" id="ARBA00064749"/>
    </source>
</evidence>
<dbReference type="EMBL" id="RCRQ01000001">
    <property type="protein sequence ID" value="MCO37204.1"/>
    <property type="molecule type" value="Genomic_DNA"/>
</dbReference>
<dbReference type="CDD" id="cd01749">
    <property type="entry name" value="GATase1_PB"/>
    <property type="match status" value="1"/>
</dbReference>
<dbReference type="RefSeq" id="WP_009932189.1">
    <property type="nucleotide sequence ID" value="NC_021823.1"/>
</dbReference>
<dbReference type="GO" id="GO:0004359">
    <property type="term" value="F:glutaminase activity"/>
    <property type="evidence" value="ECO:0007669"/>
    <property type="project" value="UniProtKB-UniRule"/>
</dbReference>
<reference evidence="17 19" key="3">
    <citation type="submission" date="2018-07" db="EMBL/GenBank/DDBJ databases">
        <authorList>
            <consortium name="GenomeTrakr: Next Generation Sequencing Network for Food Pathogen Tracability"/>
        </authorList>
    </citation>
    <scope>NUCLEOTIDE SEQUENCE [LARGE SCALE GENOMIC DNA]</scope>
    <source>
        <strain evidence="17 19">FDA00013213</strain>
    </source>
</reference>
<dbReference type="Pfam" id="PF01174">
    <property type="entry name" value="SNO"/>
    <property type="match status" value="1"/>
</dbReference>
<evidence type="ECO:0000256" key="10">
    <source>
        <dbReference type="HAMAP-Rule" id="MF_01615"/>
    </source>
</evidence>
<keyword evidence="5 10" id="KW-0456">Lyase</keyword>
<evidence type="ECO:0000313" key="18">
    <source>
        <dbReference type="EMBL" id="RJZ22887.1"/>
    </source>
</evidence>
<dbReference type="InterPro" id="IPR021196">
    <property type="entry name" value="PdxT/SNO_CS"/>
</dbReference>
<dbReference type="GO" id="GO:0006543">
    <property type="term" value="P:L-glutamine catabolic process"/>
    <property type="evidence" value="ECO:0007669"/>
    <property type="project" value="UniProtKB-UniRule"/>
</dbReference>
<dbReference type="PROSITE" id="PS51130">
    <property type="entry name" value="PDXT_SNO_2"/>
    <property type="match status" value="1"/>
</dbReference>
<evidence type="ECO:0000256" key="12">
    <source>
        <dbReference type="PIRSR" id="PIRSR005639-2"/>
    </source>
</evidence>
<evidence type="ECO:0000256" key="2">
    <source>
        <dbReference type="ARBA" id="ARBA00022801"/>
    </source>
</evidence>
<feature type="active site" description="Nucleophile" evidence="10 11">
    <location>
        <position position="79"/>
    </location>
</feature>
<dbReference type="Gene3D" id="3.40.50.880">
    <property type="match status" value="1"/>
</dbReference>
<feature type="active site" description="Charge relay system" evidence="10 11">
    <location>
        <position position="172"/>
    </location>
</feature>
<dbReference type="UniPathway" id="UPA00245"/>
<evidence type="ECO:0000313" key="21">
    <source>
        <dbReference type="Proteomes" id="UP000458487"/>
    </source>
</evidence>
<dbReference type="PIRSF" id="PIRSF005639">
    <property type="entry name" value="Glut_amidoT_SNO"/>
    <property type="match status" value="1"/>
</dbReference>
<dbReference type="PROSITE" id="PS01236">
    <property type="entry name" value="PDXT_SNO_1"/>
    <property type="match status" value="1"/>
</dbReference>
<protein>
    <recommendedName>
        <fullName evidence="10">Pyridoxal 5'-phosphate synthase subunit PdxT</fullName>
        <ecNumber evidence="10">4.3.3.6</ecNumber>
    </recommendedName>
    <alternativeName>
        <fullName evidence="10">Pdx2</fullName>
    </alternativeName>
    <alternativeName>
        <fullName evidence="10">Pyridoxal 5'-phosphate synthase glutaminase subunit</fullName>
        <ecNumber evidence="10">3.5.1.2</ecNumber>
    </alternativeName>
</protein>
<evidence type="ECO:0000313" key="15">
    <source>
        <dbReference type="EMBL" id="HAB7721509.1"/>
    </source>
</evidence>
<reference evidence="22 23" key="2">
    <citation type="journal article" date="2018" name="Genome Biol.">
        <title>SKESA: strategic k-mer extension for scrupulous assemblies.</title>
        <authorList>
            <person name="Souvorov A."/>
            <person name="Agarwala R."/>
            <person name="Lipman D.J."/>
        </authorList>
    </citation>
    <scope>NUCLEOTIDE SEQUENCE [LARGE SCALE GENOMIC DNA]</scope>
    <source>
        <strain evidence="15">CFIAFB20140010</strain>
        <strain evidence="14 23">CFIAFB20160079</strain>
        <strain evidence="16 22">LiDS0115</strain>
    </source>
</reference>
<evidence type="ECO:0000256" key="4">
    <source>
        <dbReference type="ARBA" id="ARBA00022962"/>
    </source>
</evidence>
<feature type="active site" description="Charge relay system" evidence="10 11">
    <location>
        <position position="170"/>
    </location>
</feature>
<dbReference type="EMBL" id="DAAKPP010000003">
    <property type="protein sequence ID" value="HAC3055306.1"/>
    <property type="molecule type" value="Genomic_DNA"/>
</dbReference>
<dbReference type="SUPFAM" id="SSF52317">
    <property type="entry name" value="Class I glutamine amidotransferase-like"/>
    <property type="match status" value="1"/>
</dbReference>
<evidence type="ECO:0000313" key="13">
    <source>
        <dbReference type="EMBL" id="EDN9628878.1"/>
    </source>
</evidence>
<dbReference type="Proteomes" id="UP000458487">
    <property type="component" value="Unassembled WGS sequence"/>
</dbReference>
<comment type="pathway">
    <text evidence="10">Cofactor biosynthesis; pyridoxal 5'-phosphate biosynthesis.</text>
</comment>
<evidence type="ECO:0000313" key="22">
    <source>
        <dbReference type="Proteomes" id="UP000841561"/>
    </source>
</evidence>
<dbReference type="PROSITE" id="PS51273">
    <property type="entry name" value="GATASE_TYPE_1"/>
    <property type="match status" value="1"/>
</dbReference>
<comment type="function">
    <text evidence="8 10">Catalyzes the hydrolysis of glutamine to glutamate and ammonia as part of the biosynthesis of pyridoxal 5'-phosphate. The resulting ammonia molecule is channeled to the active site of PdxS.</text>
</comment>
<evidence type="ECO:0000313" key="16">
    <source>
        <dbReference type="EMBL" id="HAC3055306.1"/>
    </source>
</evidence>
<dbReference type="EMBL" id="QXKO01000002">
    <property type="protein sequence ID" value="RJZ22887.1"/>
    <property type="molecule type" value="Genomic_DNA"/>
</dbReference>
<dbReference type="InterPro" id="IPR002161">
    <property type="entry name" value="PdxT/SNO"/>
</dbReference>
<feature type="binding site" evidence="10 12">
    <location>
        <begin position="134"/>
        <end position="135"/>
    </location>
    <ligand>
        <name>L-glutamine</name>
        <dbReference type="ChEBI" id="CHEBI:58359"/>
    </ligand>
</feature>
<evidence type="ECO:0000313" key="19">
    <source>
        <dbReference type="Proteomes" id="UP000269407"/>
    </source>
</evidence>
<dbReference type="Proteomes" id="UP000269407">
    <property type="component" value="Unassembled WGS sequence"/>
</dbReference>
<dbReference type="EMBL" id="DAAHUJ010000002">
    <property type="protein sequence ID" value="HAB7363519.1"/>
    <property type="molecule type" value="Genomic_DNA"/>
</dbReference>
<dbReference type="SMR" id="A0A3T2B620"/>
<evidence type="ECO:0000256" key="7">
    <source>
        <dbReference type="ARBA" id="ARBA00049534"/>
    </source>
</evidence>
<comment type="subunit">
    <text evidence="9 10">In the presence of PdxS, forms a dodecamer of heterodimers. Only shows activity in the heterodimer.</text>
</comment>
<evidence type="ECO:0000313" key="14">
    <source>
        <dbReference type="EMBL" id="HAB7363519.1"/>
    </source>
</evidence>
<evidence type="ECO:0000256" key="5">
    <source>
        <dbReference type="ARBA" id="ARBA00023239"/>
    </source>
</evidence>
<feature type="binding site" evidence="10 12">
    <location>
        <begin position="47"/>
        <end position="49"/>
    </location>
    <ligand>
        <name>L-glutamine</name>
        <dbReference type="ChEBI" id="CHEBI:58359"/>
    </ligand>
</feature>
<reference evidence="15" key="5">
    <citation type="submission" date="2020-01" db="EMBL/GenBank/DDBJ databases">
        <authorList>
            <consortium name="NCBI Pathogen Detection Project"/>
        </authorList>
    </citation>
    <scope>NUCLEOTIDE SEQUENCE</scope>
    <source>
        <strain evidence="15">CFIAFB20140010</strain>
        <strain evidence="14">CFIAFB20160079</strain>
        <strain evidence="16">LiDS0115</strain>
    </source>
</reference>
<dbReference type="EC" id="3.5.1.2" evidence="10"/>
<dbReference type="PANTHER" id="PTHR31559:SF0">
    <property type="entry name" value="PYRIDOXAL 5'-PHOSPHATE SYNTHASE SUBUNIT SNO1-RELATED"/>
    <property type="match status" value="1"/>
</dbReference>
<dbReference type="HAMAP" id="MF_01615">
    <property type="entry name" value="PdxT"/>
    <property type="match status" value="1"/>
</dbReference>
<dbReference type="GO" id="GO:1903600">
    <property type="term" value="C:glutaminase complex"/>
    <property type="evidence" value="ECO:0007669"/>
    <property type="project" value="TreeGrafter"/>
</dbReference>
<reference evidence="13 21" key="4">
    <citation type="submission" date="2019-11" db="EMBL/GenBank/DDBJ databases">
        <authorList>
            <person name="Ashton P.M."/>
            <person name="Dallman T."/>
            <person name="Nair S."/>
            <person name="De Pinna E."/>
            <person name="Peters T."/>
            <person name="Grant K."/>
        </authorList>
    </citation>
    <scope>NUCLEOTIDE SEQUENCE [LARGE SCALE GENOMIC DNA]</scope>
    <source>
        <strain evidence="13 21">833351</strain>
    </source>
</reference>